<dbReference type="EMBL" id="QICC01000087">
    <property type="protein sequence ID" value="RNM40362.1"/>
    <property type="molecule type" value="Genomic_DNA"/>
</dbReference>
<dbReference type="SUPFAM" id="SSF56425">
    <property type="entry name" value="Succinate dehydrogenase/fumarate reductase flavoprotein, catalytic domain"/>
    <property type="match status" value="1"/>
</dbReference>
<dbReference type="GO" id="GO:0010181">
    <property type="term" value="F:FMN binding"/>
    <property type="evidence" value="ECO:0007669"/>
    <property type="project" value="InterPro"/>
</dbReference>
<dbReference type="InterPro" id="IPR036188">
    <property type="entry name" value="FAD/NAD-bd_sf"/>
</dbReference>
<dbReference type="Gene3D" id="3.90.1010.20">
    <property type="match status" value="1"/>
</dbReference>
<protein>
    <recommendedName>
        <fullName evidence="3 8">Urocanate reductase</fullName>
        <ecNumber evidence="2 8">1.3.99.33</ecNumber>
    </recommendedName>
</protein>
<comment type="cofactor">
    <cofactor evidence="8">
        <name>FMN</name>
        <dbReference type="ChEBI" id="CHEBI:58210"/>
    </cofactor>
    <text evidence="8">Binds 1 or 2 FMN covalently per subunit.</text>
</comment>
<keyword evidence="6 8" id="KW-0560">Oxidoreductase</keyword>
<dbReference type="InterPro" id="IPR027477">
    <property type="entry name" value="Succ_DH/fumarate_Rdtase_cat_sf"/>
</dbReference>
<dbReference type="InterPro" id="IPR010960">
    <property type="entry name" value="Flavocytochrome_c"/>
</dbReference>
<dbReference type="SUPFAM" id="SSF51905">
    <property type="entry name" value="FAD/NAD(P)-binding domain"/>
    <property type="match status" value="1"/>
</dbReference>
<evidence type="ECO:0000313" key="12">
    <source>
        <dbReference type="EMBL" id="RNM40362.1"/>
    </source>
</evidence>
<dbReference type="OrthoDB" id="9805351at2"/>
<organism evidence="12 14">
    <name type="scientific">Eggerthella sinensis</name>
    <dbReference type="NCBI Taxonomy" id="242230"/>
    <lineage>
        <taxon>Bacteria</taxon>
        <taxon>Bacillati</taxon>
        <taxon>Actinomycetota</taxon>
        <taxon>Coriobacteriia</taxon>
        <taxon>Eggerthellales</taxon>
        <taxon>Eggerthellaceae</taxon>
        <taxon>Eggerthella</taxon>
    </lineage>
</organism>
<evidence type="ECO:0000256" key="8">
    <source>
        <dbReference type="RuleBase" id="RU366062"/>
    </source>
</evidence>
<dbReference type="InterPro" id="IPR003953">
    <property type="entry name" value="FAD-dep_OxRdtase_2_FAD-bd"/>
</dbReference>
<reference evidence="12" key="3">
    <citation type="journal article" date="2019" name="Microbiol. Resour. Announc.">
        <title>Draft Genome Sequences of Type Strains of Gordonibacter faecihominis, Paraeggerthella hongkongensis, Parvibacter caecicola,Slackia equolifaciens, Slackia faecicanis, and Slackia isoflavoniconvertens.</title>
        <authorList>
            <person name="Danylec N."/>
            <person name="Stoll D.A."/>
            <person name="Dotsch A."/>
            <person name="Huch M."/>
        </authorList>
    </citation>
    <scope>NUCLEOTIDE SEQUENCE</scope>
    <source>
        <strain evidence="12">DSM 16107</strain>
    </source>
</reference>
<keyword evidence="13" id="KW-1185">Reference proteome</keyword>
<feature type="transmembrane region" description="Helical" evidence="9">
    <location>
        <begin position="36"/>
        <end position="55"/>
    </location>
</feature>
<comment type="similarity">
    <text evidence="1 8">Belongs to the FAD-dependent oxidoreductase 2 family. FRD/SDH subfamily.</text>
</comment>
<dbReference type="InterPro" id="IPR050315">
    <property type="entry name" value="FAD-oxidoreductase_2"/>
</dbReference>
<keyword evidence="9" id="KW-0472">Membrane</keyword>
<dbReference type="Pfam" id="PF04205">
    <property type="entry name" value="FMN_bind"/>
    <property type="match status" value="1"/>
</dbReference>
<reference evidence="14" key="2">
    <citation type="submission" date="2018-05" db="EMBL/GenBank/DDBJ databases">
        <title>Genome Sequencing of selected type strains of the family Eggerthellaceae.</title>
        <authorList>
            <person name="Danylec N."/>
            <person name="Stoll D.A."/>
            <person name="Doetsch A."/>
            <person name="Huch M."/>
        </authorList>
    </citation>
    <scope>NUCLEOTIDE SEQUENCE [LARGE SCALE GENOMIC DNA]</scope>
    <source>
        <strain evidence="14">DSM 16107</strain>
    </source>
</reference>
<evidence type="ECO:0000256" key="7">
    <source>
        <dbReference type="ARBA" id="ARBA00049922"/>
    </source>
</evidence>
<evidence type="ECO:0000256" key="2">
    <source>
        <dbReference type="ARBA" id="ARBA00013137"/>
    </source>
</evidence>
<keyword evidence="9" id="KW-1133">Transmembrane helix</keyword>
<evidence type="ECO:0000259" key="10">
    <source>
        <dbReference type="SMART" id="SM00900"/>
    </source>
</evidence>
<evidence type="ECO:0000256" key="5">
    <source>
        <dbReference type="ARBA" id="ARBA00022827"/>
    </source>
</evidence>
<dbReference type="SMART" id="SM00900">
    <property type="entry name" value="FMN_bind"/>
    <property type="match status" value="1"/>
</dbReference>
<dbReference type="Proteomes" id="UP000253817">
    <property type="component" value="Unassembled WGS sequence"/>
</dbReference>
<dbReference type="NCBIfam" id="TIGR01813">
    <property type="entry name" value="flavo_cyto_c"/>
    <property type="match status" value="1"/>
</dbReference>
<dbReference type="EMBL" id="PPTT01000012">
    <property type="protein sequence ID" value="RDB68914.1"/>
    <property type="molecule type" value="Genomic_DNA"/>
</dbReference>
<name>A0A3N0IVI8_9ACTN</name>
<keyword evidence="4 8" id="KW-0285">Flavoprotein</keyword>
<comment type="catalytic activity">
    <reaction evidence="7 8">
        <text>dihydrourocanate + A = urocanate + AH2</text>
        <dbReference type="Rhea" id="RHEA:36059"/>
        <dbReference type="ChEBI" id="CHEBI:13193"/>
        <dbReference type="ChEBI" id="CHEBI:17499"/>
        <dbReference type="ChEBI" id="CHEBI:27247"/>
        <dbReference type="ChEBI" id="CHEBI:72991"/>
        <dbReference type="EC" id="1.3.99.33"/>
    </reaction>
</comment>
<evidence type="ECO:0000256" key="1">
    <source>
        <dbReference type="ARBA" id="ARBA00008040"/>
    </source>
</evidence>
<dbReference type="RefSeq" id="WP_114546223.1">
    <property type="nucleotide sequence ID" value="NZ_PPTT01000012.1"/>
</dbReference>
<dbReference type="InterPro" id="IPR006311">
    <property type="entry name" value="TAT_signal"/>
</dbReference>
<reference evidence="11 13" key="1">
    <citation type="journal article" date="2018" name="Elife">
        <title>Discovery and characterization of a prevalent human gut bacterial enzyme sufficient for the inactivation of a family of plant toxins.</title>
        <authorList>
            <person name="Koppel N."/>
            <person name="Bisanz J.E."/>
            <person name="Pandelia M.E."/>
            <person name="Turnbaugh P.J."/>
            <person name="Balskus E.P."/>
        </authorList>
    </citation>
    <scope>NUCLEOTIDE SEQUENCE [LARGE SCALE GENOMIC DNA]</scope>
    <source>
        <strain evidence="11 13">DSM 16107</strain>
    </source>
</reference>
<evidence type="ECO:0000256" key="4">
    <source>
        <dbReference type="ARBA" id="ARBA00022630"/>
    </source>
</evidence>
<keyword evidence="5 8" id="KW-0274">FAD</keyword>
<evidence type="ECO:0000256" key="3">
    <source>
        <dbReference type="ARBA" id="ARBA00015872"/>
    </source>
</evidence>
<keyword evidence="9" id="KW-0812">Transmembrane</keyword>
<evidence type="ECO:0000313" key="11">
    <source>
        <dbReference type="EMBL" id="RDB68914.1"/>
    </source>
</evidence>
<dbReference type="PROSITE" id="PS51318">
    <property type="entry name" value="TAT"/>
    <property type="match status" value="1"/>
</dbReference>
<dbReference type="PRINTS" id="PR00411">
    <property type="entry name" value="PNDRDTASEI"/>
</dbReference>
<comment type="caution">
    <text evidence="12">The sequence shown here is derived from an EMBL/GenBank/DDBJ whole genome shotgun (WGS) entry which is preliminary data.</text>
</comment>
<sequence>MIKNRNEIEAEQRYAQTMTRIAGNVRRSLTLDRRGFVKGSFAVGLFAALGAGLAGCAPGGGSDESAKAAAAFTPGSYAATGTGRNAEISITCTFDEGKLTDIAYEEDESRNIGDEACRMLKERYLAAQNLNVDSISGATMTSMAFSAAVADCWKQAGGDVSKAQKAASALPAAEAVEETCDVCVVGSGGAALAAAVSAAEAGASVVVLEKMDIVGGNTNAGEGVYNAPDPERQGPLGIEDSTDLYYQQTYEGGDEQGDPELVRILADNALDGLHWMEDHGLELVDDVYTAIGGMWRRGHEVDVERKGEQGGSYFVSVLRESAEKLGVRIYTDAKVDKIVESGGAVTGVEGARPSSGAPVSVKAKSVVLGTGGYGRNAELAMQYDGRVTKTMPSSNVASSTGDIIPVAQQVGAGLRNMELVQIHPLGDPQNGGVATFVGNWMSIENFVFVNENGERFIREDERRDVISNAELEQPNQEMWLIVDSTDVESDRLDQIAELVETGHSFQAESVEDLAKQIAVPADTLKTTIDGYNACCEAGVDTQITPGKELLGTPIDDAPLYASKRCPTIHYTMGGVRINADAQVCTDAGEPIANLYAAGECTGGVQGANRLGANSYPDLIVFGRIAGASAAANATA</sequence>
<accession>A0A3N0IVI8</accession>
<dbReference type="GO" id="GO:0016020">
    <property type="term" value="C:membrane"/>
    <property type="evidence" value="ECO:0007669"/>
    <property type="project" value="InterPro"/>
</dbReference>
<gene>
    <name evidence="11" type="ORF">C1876_08140</name>
    <name evidence="12" type="ORF">DMP09_14695</name>
</gene>
<evidence type="ECO:0000256" key="9">
    <source>
        <dbReference type="SAM" id="Phobius"/>
    </source>
</evidence>
<comment type="cofactor">
    <cofactor evidence="8">
        <name>FAD</name>
        <dbReference type="ChEBI" id="CHEBI:57692"/>
    </cofactor>
    <text evidence="8">Binds 1 FAD per subunit.</text>
</comment>
<evidence type="ECO:0000256" key="6">
    <source>
        <dbReference type="ARBA" id="ARBA00023002"/>
    </source>
</evidence>
<dbReference type="AlphaFoldDB" id="A0A3N0IVI8"/>
<dbReference type="PANTHER" id="PTHR43400">
    <property type="entry name" value="FUMARATE REDUCTASE"/>
    <property type="match status" value="1"/>
</dbReference>
<dbReference type="PANTHER" id="PTHR43400:SF7">
    <property type="entry name" value="FAD-DEPENDENT OXIDOREDUCTASE 2 FAD BINDING DOMAIN-CONTAINING PROTEIN"/>
    <property type="match status" value="1"/>
</dbReference>
<evidence type="ECO:0000313" key="13">
    <source>
        <dbReference type="Proteomes" id="UP000253817"/>
    </source>
</evidence>
<dbReference type="EC" id="1.3.99.33" evidence="2 8"/>
<feature type="domain" description="FMN-binding" evidence="10">
    <location>
        <begin position="83"/>
        <end position="156"/>
    </location>
</feature>
<dbReference type="Gene3D" id="3.90.700.10">
    <property type="entry name" value="Succinate dehydrogenase/fumarate reductase flavoprotein, catalytic domain"/>
    <property type="match status" value="1"/>
</dbReference>
<dbReference type="Proteomes" id="UP000270112">
    <property type="component" value="Unassembled WGS sequence"/>
</dbReference>
<evidence type="ECO:0000313" key="14">
    <source>
        <dbReference type="Proteomes" id="UP000270112"/>
    </source>
</evidence>
<dbReference type="Gene3D" id="3.50.50.60">
    <property type="entry name" value="FAD/NAD(P)-binding domain"/>
    <property type="match status" value="1"/>
</dbReference>
<proteinExistence type="inferred from homology"/>
<dbReference type="InterPro" id="IPR007329">
    <property type="entry name" value="FMN-bd"/>
</dbReference>
<dbReference type="GO" id="GO:0033765">
    <property type="term" value="F:steroid dehydrogenase activity, acting on the CH-CH group of donors"/>
    <property type="evidence" value="ECO:0007669"/>
    <property type="project" value="UniProtKB-ARBA"/>
</dbReference>
<dbReference type="Pfam" id="PF00890">
    <property type="entry name" value="FAD_binding_2"/>
    <property type="match status" value="1"/>
</dbReference>